<dbReference type="GO" id="GO:0055088">
    <property type="term" value="P:lipid homeostasis"/>
    <property type="evidence" value="ECO:0007669"/>
    <property type="project" value="TreeGrafter"/>
</dbReference>
<feature type="transmembrane region" description="Helical" evidence="6">
    <location>
        <begin position="297"/>
        <end position="318"/>
    </location>
</feature>
<keyword evidence="7" id="KW-0732">Signal</keyword>
<evidence type="ECO:0000313" key="9">
    <source>
        <dbReference type="EMBL" id="KAK1331452.1"/>
    </source>
</evidence>
<evidence type="ECO:0000259" key="8">
    <source>
        <dbReference type="PROSITE" id="PS50922"/>
    </source>
</evidence>
<name>A0AA40HIH5_CNENI</name>
<dbReference type="InterPro" id="IPR050846">
    <property type="entry name" value="TLCD"/>
</dbReference>
<dbReference type="GO" id="GO:0005783">
    <property type="term" value="C:endoplasmic reticulum"/>
    <property type="evidence" value="ECO:0007669"/>
    <property type="project" value="TreeGrafter"/>
</dbReference>
<evidence type="ECO:0000313" key="10">
    <source>
        <dbReference type="Proteomes" id="UP001177744"/>
    </source>
</evidence>
<keyword evidence="3 6" id="KW-1133">Transmembrane helix</keyword>
<dbReference type="EMBL" id="JAULJE010000020">
    <property type="protein sequence ID" value="KAK1331452.1"/>
    <property type="molecule type" value="Genomic_DNA"/>
</dbReference>
<dbReference type="PANTHER" id="PTHR13439">
    <property type="entry name" value="CT120 PROTEIN"/>
    <property type="match status" value="1"/>
</dbReference>
<evidence type="ECO:0000256" key="1">
    <source>
        <dbReference type="ARBA" id="ARBA00004141"/>
    </source>
</evidence>
<feature type="transmembrane region" description="Helical" evidence="6">
    <location>
        <begin position="262"/>
        <end position="285"/>
    </location>
</feature>
<evidence type="ECO:0000256" key="6">
    <source>
        <dbReference type="SAM" id="Phobius"/>
    </source>
</evidence>
<comment type="subcellular location">
    <subcellularLocation>
        <location evidence="1">Membrane</location>
        <topology evidence="1">Multi-pass membrane protein</topology>
    </subcellularLocation>
</comment>
<evidence type="ECO:0000256" key="2">
    <source>
        <dbReference type="ARBA" id="ARBA00022692"/>
    </source>
</evidence>
<evidence type="ECO:0000256" key="7">
    <source>
        <dbReference type="SAM" id="SignalP"/>
    </source>
</evidence>
<feature type="chain" id="PRO_5041310812" description="TLC domain-containing protein" evidence="7">
    <location>
        <begin position="18"/>
        <end position="338"/>
    </location>
</feature>
<dbReference type="AlphaFoldDB" id="A0AA40HIH5"/>
<dbReference type="PROSITE" id="PS50922">
    <property type="entry name" value="TLC"/>
    <property type="match status" value="1"/>
</dbReference>
<feature type="transmembrane region" description="Helical" evidence="6">
    <location>
        <begin position="232"/>
        <end position="250"/>
    </location>
</feature>
<feature type="transmembrane region" description="Helical" evidence="6">
    <location>
        <begin position="188"/>
        <end position="211"/>
    </location>
</feature>
<comment type="caution">
    <text evidence="9">The sequence shown here is derived from an EMBL/GenBank/DDBJ whole genome shotgun (WGS) entry which is preliminary data.</text>
</comment>
<gene>
    <name evidence="9" type="ORF">QTO34_009407</name>
</gene>
<protein>
    <recommendedName>
        <fullName evidence="8">TLC domain-containing protein</fullName>
    </recommendedName>
</protein>
<dbReference type="PANTHER" id="PTHR13439:SF20">
    <property type="entry name" value="TLC DOMAIN-CONTAINING PROTEIN 3A"/>
    <property type="match status" value="1"/>
</dbReference>
<organism evidence="9 10">
    <name type="scientific">Cnephaeus nilssonii</name>
    <name type="common">Northern bat</name>
    <name type="synonym">Eptesicus nilssonii</name>
    <dbReference type="NCBI Taxonomy" id="3371016"/>
    <lineage>
        <taxon>Eukaryota</taxon>
        <taxon>Metazoa</taxon>
        <taxon>Chordata</taxon>
        <taxon>Craniata</taxon>
        <taxon>Vertebrata</taxon>
        <taxon>Euteleostomi</taxon>
        <taxon>Mammalia</taxon>
        <taxon>Eutheria</taxon>
        <taxon>Laurasiatheria</taxon>
        <taxon>Chiroptera</taxon>
        <taxon>Yangochiroptera</taxon>
        <taxon>Vespertilionidae</taxon>
        <taxon>Cnephaeus</taxon>
    </lineage>
</organism>
<sequence>MLLTLAWGSVFFPGLFALCTWGLRRARPEWTDYDCVMISTRYSARPATPAPPAARAVCPDPPAPWPCARRGGERGGDRKRGGCLPIPCPSLRPWPGLWKTLSWRERGAGRRAARAGRDGEGSPLPICQLPWGPGARWRPYHFPPGAGNLGKVGVVSSAQAVLATGSGIAIIHSCKNVVSDRYWLAQEYVWFLIPYMVYDIYAMYLCDWYRIKEQSRRHSLTIFRNFLRKNRLMITHHMAILLVLVPIAQLKQQHTLLYKVNGILTLTTFFSCRILLFLFMYWSYARQKELSLFQVPFRIPVFCNVANAVLIAPQLYWFSLLCKKAVGLFDTPPAEKDG</sequence>
<evidence type="ECO:0000256" key="5">
    <source>
        <dbReference type="PROSITE-ProRule" id="PRU00205"/>
    </source>
</evidence>
<dbReference type="Proteomes" id="UP001177744">
    <property type="component" value="Unassembled WGS sequence"/>
</dbReference>
<evidence type="ECO:0000256" key="4">
    <source>
        <dbReference type="ARBA" id="ARBA00023136"/>
    </source>
</evidence>
<feature type="domain" description="TLC" evidence="8">
    <location>
        <begin position="145"/>
        <end position="330"/>
    </location>
</feature>
<keyword evidence="4 5" id="KW-0472">Membrane</keyword>
<feature type="signal peptide" evidence="7">
    <location>
        <begin position="1"/>
        <end position="17"/>
    </location>
</feature>
<dbReference type="GO" id="GO:0016020">
    <property type="term" value="C:membrane"/>
    <property type="evidence" value="ECO:0007669"/>
    <property type="project" value="UniProtKB-SubCell"/>
</dbReference>
<reference evidence="9" key="1">
    <citation type="submission" date="2023-06" db="EMBL/GenBank/DDBJ databases">
        <title>Reference genome for the Northern bat (Eptesicus nilssonii), a most northern bat species.</title>
        <authorList>
            <person name="Laine V.N."/>
            <person name="Pulliainen A.T."/>
            <person name="Lilley T.M."/>
        </authorList>
    </citation>
    <scope>NUCLEOTIDE SEQUENCE</scope>
    <source>
        <strain evidence="9">BLF_Eptnil</strain>
        <tissue evidence="9">Kidney</tissue>
    </source>
</reference>
<accession>A0AA40HIH5</accession>
<dbReference type="Pfam" id="PF03798">
    <property type="entry name" value="TRAM_LAG1_CLN8"/>
    <property type="match status" value="2"/>
</dbReference>
<evidence type="ECO:0000256" key="3">
    <source>
        <dbReference type="ARBA" id="ARBA00022989"/>
    </source>
</evidence>
<keyword evidence="2 5" id="KW-0812">Transmembrane</keyword>
<keyword evidence="10" id="KW-1185">Reference proteome</keyword>
<proteinExistence type="predicted"/>
<dbReference type="InterPro" id="IPR006634">
    <property type="entry name" value="TLC-dom"/>
</dbReference>
<dbReference type="SMART" id="SM00724">
    <property type="entry name" value="TLC"/>
    <property type="match status" value="1"/>
</dbReference>